<evidence type="ECO:0000313" key="4">
    <source>
        <dbReference type="Proteomes" id="UP000580250"/>
    </source>
</evidence>
<dbReference type="Proteomes" id="UP000580250">
    <property type="component" value="Unassembled WGS sequence"/>
</dbReference>
<evidence type="ECO:0000256" key="2">
    <source>
        <dbReference type="SAM" id="SignalP"/>
    </source>
</evidence>
<keyword evidence="2" id="KW-0732">Signal</keyword>
<proteinExistence type="predicted"/>
<sequence length="157" mass="18103">MLFIDKKFCTILVILFLFTIQCIEITIGEKPSSEHDVKPSVPNDYQKDDVHHNEALQHNDASDVNENHQETETDGQTIVASINPKQDDVHRSKKLSDKRIDFFDGKHVPDNEDYLKETNQNQDIKFGNKYLPLPSINRKSIKGKKSIKDKRNLTISK</sequence>
<dbReference type="AlphaFoldDB" id="A0A6V7W4W0"/>
<comment type="caution">
    <text evidence="3">The sequence shown here is derived from an EMBL/GenBank/DDBJ whole genome shotgun (WGS) entry which is preliminary data.</text>
</comment>
<accession>A0A6V7W4W0</accession>
<gene>
    <name evidence="3" type="ORF">MENT_LOCUS33490</name>
</gene>
<feature type="compositionally biased region" description="Polar residues" evidence="1">
    <location>
        <begin position="74"/>
        <end position="84"/>
    </location>
</feature>
<feature type="region of interest" description="Disordered" evidence="1">
    <location>
        <begin position="31"/>
        <end position="93"/>
    </location>
</feature>
<name>A0A6V7W4W0_MELEN</name>
<protein>
    <submittedName>
        <fullName evidence="3">Uncharacterized protein</fullName>
    </submittedName>
</protein>
<reference evidence="3 4" key="1">
    <citation type="submission" date="2020-08" db="EMBL/GenBank/DDBJ databases">
        <authorList>
            <person name="Koutsovoulos G."/>
            <person name="Danchin GJ E."/>
        </authorList>
    </citation>
    <scope>NUCLEOTIDE SEQUENCE [LARGE SCALE GENOMIC DNA]</scope>
</reference>
<feature type="chain" id="PRO_5027736989" evidence="2">
    <location>
        <begin position="29"/>
        <end position="157"/>
    </location>
</feature>
<dbReference type="EMBL" id="CAJEWN010000397">
    <property type="protein sequence ID" value="CAD2181351.1"/>
    <property type="molecule type" value="Genomic_DNA"/>
</dbReference>
<feature type="signal peptide" evidence="2">
    <location>
        <begin position="1"/>
        <end position="28"/>
    </location>
</feature>
<evidence type="ECO:0000313" key="3">
    <source>
        <dbReference type="EMBL" id="CAD2181351.1"/>
    </source>
</evidence>
<evidence type="ECO:0000256" key="1">
    <source>
        <dbReference type="SAM" id="MobiDB-lite"/>
    </source>
</evidence>
<feature type="compositionally biased region" description="Basic and acidic residues" evidence="1">
    <location>
        <begin position="45"/>
        <end position="71"/>
    </location>
</feature>
<organism evidence="3 4">
    <name type="scientific">Meloidogyne enterolobii</name>
    <name type="common">Root-knot nematode worm</name>
    <name type="synonym">Meloidogyne mayaguensis</name>
    <dbReference type="NCBI Taxonomy" id="390850"/>
    <lineage>
        <taxon>Eukaryota</taxon>
        <taxon>Metazoa</taxon>
        <taxon>Ecdysozoa</taxon>
        <taxon>Nematoda</taxon>
        <taxon>Chromadorea</taxon>
        <taxon>Rhabditida</taxon>
        <taxon>Tylenchina</taxon>
        <taxon>Tylenchomorpha</taxon>
        <taxon>Tylenchoidea</taxon>
        <taxon>Meloidogynidae</taxon>
        <taxon>Meloidogyninae</taxon>
        <taxon>Meloidogyne</taxon>
    </lineage>
</organism>